<protein>
    <submittedName>
        <fullName evidence="2">Uncharacterized protein</fullName>
    </submittedName>
</protein>
<keyword evidence="3" id="KW-1185">Reference proteome</keyword>
<proteinExistence type="predicted"/>
<evidence type="ECO:0000256" key="1">
    <source>
        <dbReference type="SAM" id="Phobius"/>
    </source>
</evidence>
<keyword evidence="1" id="KW-0472">Membrane</keyword>
<dbReference type="Proteomes" id="UP001207337">
    <property type="component" value="Unassembled WGS sequence"/>
</dbReference>
<keyword evidence="1" id="KW-1133">Transmembrane helix</keyword>
<name>A0ABT3Q306_9BACT</name>
<gene>
    <name evidence="2" type="ORF">LQ318_16380</name>
</gene>
<comment type="caution">
    <text evidence="2">The sequence shown here is derived from an EMBL/GenBank/DDBJ whole genome shotgun (WGS) entry which is preliminary data.</text>
</comment>
<evidence type="ECO:0000313" key="2">
    <source>
        <dbReference type="EMBL" id="MCW9714484.1"/>
    </source>
</evidence>
<accession>A0ABT3Q306</accession>
<keyword evidence="1" id="KW-0812">Transmembrane</keyword>
<dbReference type="EMBL" id="JAJNDC010000006">
    <property type="protein sequence ID" value="MCW9714484.1"/>
    <property type="molecule type" value="Genomic_DNA"/>
</dbReference>
<evidence type="ECO:0000313" key="3">
    <source>
        <dbReference type="Proteomes" id="UP001207337"/>
    </source>
</evidence>
<organism evidence="2 3">
    <name type="scientific">Fodinibius salicampi</name>
    <dbReference type="NCBI Taxonomy" id="1920655"/>
    <lineage>
        <taxon>Bacteria</taxon>
        <taxon>Pseudomonadati</taxon>
        <taxon>Balneolota</taxon>
        <taxon>Balneolia</taxon>
        <taxon>Balneolales</taxon>
        <taxon>Balneolaceae</taxon>
        <taxon>Fodinibius</taxon>
    </lineage>
</organism>
<dbReference type="RefSeq" id="WP_265791808.1">
    <property type="nucleotide sequence ID" value="NZ_BAABRS010000006.1"/>
</dbReference>
<sequence length="347" mass="38797">MSRKLLYSLIGFGVLILAIIGYHFYAANQAEQQIEMLIEQQTDTANAPVVEYSSLKVTPFSGKVIMRDLTIVMNQHIERADKLTIDLSYIDALKFYTGGTEYALENIYSGKANLINPSYLNQSKQHRVSAEQLQLFFEGQALDAIRTAVLDTAYSVSQHFRAEGTKLQMEFPNTLVSGLKANTFQYQGSIESNNVDYWRQGVHEVTMDSLTWTPLASFQENYNFFIKGFGYAPDAIPFKSASFTSKPDSASNRLYIHSELKAELAQVTAKGYLDPQQSLAQSQLEEASITIDNFSDSFERVLQNAQKLFSFSLNQRNGAIVFDIRGTMDDPNVSKKANSLPGDSTGN</sequence>
<feature type="transmembrane region" description="Helical" evidence="1">
    <location>
        <begin position="5"/>
        <end position="25"/>
    </location>
</feature>
<reference evidence="2 3" key="1">
    <citation type="submission" date="2021-11" db="EMBL/GenBank/DDBJ databases">
        <title>Aliifidinibius sp. nov., a new bacterium isolated from saline soil.</title>
        <authorList>
            <person name="Galisteo C."/>
            <person name="De La Haba R."/>
            <person name="Sanchez-Porro C."/>
            <person name="Ventosa A."/>
        </authorList>
    </citation>
    <scope>NUCLEOTIDE SEQUENCE [LARGE SCALE GENOMIC DNA]</scope>
    <source>
        <strain evidence="2 3">KACC 190600</strain>
    </source>
</reference>